<dbReference type="Proteomes" id="UP001139410">
    <property type="component" value="Unassembled WGS sequence"/>
</dbReference>
<feature type="transmembrane region" description="Helical" evidence="1">
    <location>
        <begin position="117"/>
        <end position="136"/>
    </location>
</feature>
<reference evidence="2" key="1">
    <citation type="submission" date="2022-01" db="EMBL/GenBank/DDBJ databases">
        <authorList>
            <person name="Jo J.-H."/>
            <person name="Im W.-T."/>
        </authorList>
    </citation>
    <scope>NUCLEOTIDE SEQUENCE</scope>
    <source>
        <strain evidence="2">G124</strain>
    </source>
</reference>
<evidence type="ECO:0000313" key="2">
    <source>
        <dbReference type="EMBL" id="MCF2513659.1"/>
    </source>
</evidence>
<dbReference type="EMBL" id="JAKFGM010000001">
    <property type="protein sequence ID" value="MCF2513659.1"/>
    <property type="molecule type" value="Genomic_DNA"/>
</dbReference>
<organism evidence="2 3">
    <name type="scientific">Sphingomonas cremea</name>
    <dbReference type="NCBI Taxonomy" id="2904799"/>
    <lineage>
        <taxon>Bacteria</taxon>
        <taxon>Pseudomonadati</taxon>
        <taxon>Pseudomonadota</taxon>
        <taxon>Alphaproteobacteria</taxon>
        <taxon>Sphingomonadales</taxon>
        <taxon>Sphingomonadaceae</taxon>
        <taxon>Sphingomonas</taxon>
    </lineage>
</organism>
<evidence type="ECO:0000313" key="3">
    <source>
        <dbReference type="Proteomes" id="UP001139410"/>
    </source>
</evidence>
<keyword evidence="1" id="KW-0812">Transmembrane</keyword>
<gene>
    <name evidence="2" type="ORF">LVY65_01070</name>
</gene>
<feature type="transmembrane region" description="Helical" evidence="1">
    <location>
        <begin position="61"/>
        <end position="84"/>
    </location>
</feature>
<comment type="caution">
    <text evidence="2">The sequence shown here is derived from an EMBL/GenBank/DDBJ whole genome shotgun (WGS) entry which is preliminary data.</text>
</comment>
<feature type="transmembrane region" description="Helical" evidence="1">
    <location>
        <begin position="90"/>
        <end position="110"/>
    </location>
</feature>
<name>A0A9X1QJF2_9SPHN</name>
<dbReference type="RefSeq" id="WP_235066163.1">
    <property type="nucleotide sequence ID" value="NZ_JAKFGM010000001.1"/>
</dbReference>
<keyword evidence="1" id="KW-1133">Transmembrane helix</keyword>
<feature type="transmembrane region" description="Helical" evidence="1">
    <location>
        <begin position="31"/>
        <end position="49"/>
    </location>
</feature>
<accession>A0A9X1QJF2</accession>
<sequence>MLLVTLVIWWWSFSWFSNVTSESIASFLPRFLILVLSFLMMAAALPDEIPEGGIDLKQFYLWSRVHLWSLMTATLGGYILFYWVDHWSLGIPRLMAASGPAMINFAMAVIATLTPRMWIHALAIGWISAVMLYNNLSWSIGQ</sequence>
<keyword evidence="3" id="KW-1185">Reference proteome</keyword>
<protein>
    <submittedName>
        <fullName evidence="2">Uncharacterized protein</fullName>
    </submittedName>
</protein>
<dbReference type="AlphaFoldDB" id="A0A9X1QJF2"/>
<keyword evidence="1" id="KW-0472">Membrane</keyword>
<evidence type="ECO:0000256" key="1">
    <source>
        <dbReference type="SAM" id="Phobius"/>
    </source>
</evidence>
<proteinExistence type="predicted"/>